<dbReference type="Gene3D" id="3.40.50.1820">
    <property type="entry name" value="alpha/beta hydrolase"/>
    <property type="match status" value="1"/>
</dbReference>
<dbReference type="PANTHER" id="PTHR11731:SF193">
    <property type="entry name" value="DIPEPTIDYL PEPTIDASE 9"/>
    <property type="match status" value="1"/>
</dbReference>
<keyword evidence="4" id="KW-1185">Reference proteome</keyword>
<proteinExistence type="predicted"/>
<evidence type="ECO:0000259" key="1">
    <source>
        <dbReference type="Pfam" id="PF00326"/>
    </source>
</evidence>
<protein>
    <submittedName>
        <fullName evidence="3">DPP IV N-terminal domain-containing protein</fullName>
    </submittedName>
</protein>
<evidence type="ECO:0000313" key="3">
    <source>
        <dbReference type="EMBL" id="MDT9600519.1"/>
    </source>
</evidence>
<dbReference type="SUPFAM" id="SSF53474">
    <property type="entry name" value="alpha/beta-Hydrolases"/>
    <property type="match status" value="1"/>
</dbReference>
<gene>
    <name evidence="3" type="ORF">RQX22_16280</name>
</gene>
<accession>A0ABU3QAT7</accession>
<dbReference type="InterPro" id="IPR050278">
    <property type="entry name" value="Serine_Prot_S9B/DPPIV"/>
</dbReference>
<dbReference type="Pfam" id="PF00326">
    <property type="entry name" value="Peptidase_S9"/>
    <property type="match status" value="1"/>
</dbReference>
<dbReference type="Gene3D" id="2.140.10.30">
    <property type="entry name" value="Dipeptidylpeptidase IV, N-terminal domain"/>
    <property type="match status" value="1"/>
</dbReference>
<dbReference type="Proteomes" id="UP001259572">
    <property type="component" value="Unassembled WGS sequence"/>
</dbReference>
<dbReference type="SUPFAM" id="SSF82171">
    <property type="entry name" value="DPP6 N-terminal domain-like"/>
    <property type="match status" value="1"/>
</dbReference>
<organism evidence="3 4">
    <name type="scientific">Sphingosinicella rhizophila</name>
    <dbReference type="NCBI Taxonomy" id="3050082"/>
    <lineage>
        <taxon>Bacteria</taxon>
        <taxon>Pseudomonadati</taxon>
        <taxon>Pseudomonadota</taxon>
        <taxon>Alphaproteobacteria</taxon>
        <taxon>Sphingomonadales</taxon>
        <taxon>Sphingosinicellaceae</taxon>
        <taxon>Sphingosinicella</taxon>
    </lineage>
</organism>
<dbReference type="InterPro" id="IPR029058">
    <property type="entry name" value="AB_hydrolase_fold"/>
</dbReference>
<dbReference type="InterPro" id="IPR002469">
    <property type="entry name" value="Peptidase_S9B_N"/>
</dbReference>
<feature type="domain" description="Dipeptidylpeptidase IV N-terminal" evidence="2">
    <location>
        <begin position="191"/>
        <end position="477"/>
    </location>
</feature>
<name>A0ABU3QAT7_9SPHN</name>
<comment type="caution">
    <text evidence="3">The sequence shown here is derived from an EMBL/GenBank/DDBJ whole genome shotgun (WGS) entry which is preliminary data.</text>
</comment>
<evidence type="ECO:0000313" key="4">
    <source>
        <dbReference type="Proteomes" id="UP001259572"/>
    </source>
</evidence>
<feature type="domain" description="Peptidase S9 prolyl oligopeptidase catalytic" evidence="1">
    <location>
        <begin position="573"/>
        <end position="769"/>
    </location>
</feature>
<dbReference type="EMBL" id="JAVUPU010000009">
    <property type="protein sequence ID" value="MDT9600519.1"/>
    <property type="molecule type" value="Genomic_DNA"/>
</dbReference>
<dbReference type="PANTHER" id="PTHR11731">
    <property type="entry name" value="PROTEASE FAMILY S9B,C DIPEPTIDYL-PEPTIDASE IV-RELATED"/>
    <property type="match status" value="1"/>
</dbReference>
<reference evidence="3 4" key="1">
    <citation type="submission" date="2023-05" db="EMBL/GenBank/DDBJ databases">
        <authorList>
            <person name="Guo Y."/>
        </authorList>
    </citation>
    <scope>NUCLEOTIDE SEQUENCE [LARGE SCALE GENOMIC DNA]</scope>
    <source>
        <strain evidence="3 4">GR2756</strain>
    </source>
</reference>
<sequence length="777" mass="86102">MPRTMTPALPNVRPAGREDLLRLNWLCRLSILAASAMCLLSPVASAAEKPMRESLEAIDAIFAREESLVRDGRPDWLWVDGRTLLFRSDHKVLDIRLVTIGERPTDSFLTRDAWLRPALDRAVLGDRALTLHGLAADRKHLFLAAGQDVFAVDLATHGVGRDDARSLALGSDRAQLISDQFPTTFGPLMEAASPRGDMFAGVKDHNIYVRNRTGERRFLTDDGVAEHGWLDTEESAQGLNASWSPDGTRLAAVRLDSRHVAREPLVRWLDRAPRIDHAVYPRAGDPIHRFHLAVIDVRSGARVPIRTGTTDNHYVNLLGWSEDGKSIFYQVVDREQKALRIFRGDAASGEAREILRETSETYIDTPMTLSPQLFFPIGGGFLYLSERDGWRHIYRYTDGGTPLARLTRGRWAVENIVRVSDGWVYFRAALGTPYQAGLYRVRLRGGGKPEPVVQGGNVRDVAFSPDGATVLTVRSSPIMAPVVELHSAAGRSMAVLAEAKIDKSLPTVERVVSRSSDGRFDMHGLVVRPSGFDPARRYPVVEIIYGGMQVDFVPRDAYATGWWRNGYNGRFARILANQGYVVLYMSAPGTPGRGRAFQDATYGTWPQGVIAEHAKFIRDAAATRPWMDLGRVGVFGSSWGGYLAQRALIDAPDLYRAAVALAPSSDLVDHTTYIEPFMGLPSNNPAGYAAGSNLTRLNEIRGAILLMPEPLDANSGFSPAMKFLDGMIRVGGDVELFTMPDINHRINCCGWDHERYAYAIAQRFLDRKLIGDREQND</sequence>
<evidence type="ECO:0000259" key="2">
    <source>
        <dbReference type="Pfam" id="PF00930"/>
    </source>
</evidence>
<dbReference type="Pfam" id="PF00930">
    <property type="entry name" value="DPPIV_N"/>
    <property type="match status" value="1"/>
</dbReference>
<dbReference type="InterPro" id="IPR001375">
    <property type="entry name" value="Peptidase_S9_cat"/>
</dbReference>